<reference evidence="2 3" key="1">
    <citation type="journal article" date="2015" name="Fungal Genet. Biol.">
        <title>Evolution of novel wood decay mechanisms in Agaricales revealed by the genome sequences of Fistulina hepatica and Cylindrobasidium torrendii.</title>
        <authorList>
            <person name="Floudas D."/>
            <person name="Held B.W."/>
            <person name="Riley R."/>
            <person name="Nagy L.G."/>
            <person name="Koehler G."/>
            <person name="Ransdell A.S."/>
            <person name="Younus H."/>
            <person name="Chow J."/>
            <person name="Chiniquy J."/>
            <person name="Lipzen A."/>
            <person name="Tritt A."/>
            <person name="Sun H."/>
            <person name="Haridas S."/>
            <person name="LaButti K."/>
            <person name="Ohm R.A."/>
            <person name="Kues U."/>
            <person name="Blanchette R.A."/>
            <person name="Grigoriev I.V."/>
            <person name="Minto R.E."/>
            <person name="Hibbett D.S."/>
        </authorList>
    </citation>
    <scope>NUCLEOTIDE SEQUENCE [LARGE SCALE GENOMIC DNA]</scope>
    <source>
        <strain evidence="2 3">FP15055 ss-10</strain>
    </source>
</reference>
<proteinExistence type="predicted"/>
<evidence type="ECO:0000256" key="1">
    <source>
        <dbReference type="SAM" id="SignalP"/>
    </source>
</evidence>
<organism evidence="2 3">
    <name type="scientific">Cylindrobasidium torrendii FP15055 ss-10</name>
    <dbReference type="NCBI Taxonomy" id="1314674"/>
    <lineage>
        <taxon>Eukaryota</taxon>
        <taxon>Fungi</taxon>
        <taxon>Dikarya</taxon>
        <taxon>Basidiomycota</taxon>
        <taxon>Agaricomycotina</taxon>
        <taxon>Agaricomycetes</taxon>
        <taxon>Agaricomycetidae</taxon>
        <taxon>Agaricales</taxon>
        <taxon>Marasmiineae</taxon>
        <taxon>Physalacriaceae</taxon>
        <taxon>Cylindrobasidium</taxon>
    </lineage>
</organism>
<dbReference type="AlphaFoldDB" id="A0A0D7AY62"/>
<evidence type="ECO:0000313" key="3">
    <source>
        <dbReference type="Proteomes" id="UP000054007"/>
    </source>
</evidence>
<evidence type="ECO:0000313" key="2">
    <source>
        <dbReference type="EMBL" id="KIY62191.1"/>
    </source>
</evidence>
<name>A0A0D7AY62_9AGAR</name>
<gene>
    <name evidence="2" type="ORF">CYLTODRAFT_494804</name>
</gene>
<feature type="chain" id="PRO_5002316860" evidence="1">
    <location>
        <begin position="19"/>
        <end position="84"/>
    </location>
</feature>
<feature type="signal peptide" evidence="1">
    <location>
        <begin position="1"/>
        <end position="18"/>
    </location>
</feature>
<keyword evidence="1" id="KW-0732">Signal</keyword>
<keyword evidence="3" id="KW-1185">Reference proteome</keyword>
<accession>A0A0D7AY62</accession>
<dbReference type="EMBL" id="KN880813">
    <property type="protein sequence ID" value="KIY62191.1"/>
    <property type="molecule type" value="Genomic_DNA"/>
</dbReference>
<protein>
    <submittedName>
        <fullName evidence="2">Uncharacterized protein</fullName>
    </submittedName>
</protein>
<dbReference type="Proteomes" id="UP000054007">
    <property type="component" value="Unassembled WGS sequence"/>
</dbReference>
<sequence>MKFQLTVAFLSLVASATANLVCGDGNFYSYAYVPHDGYYNKVDLNCNILQRFDGGFNFADHPACDYYPEGKLCPSGVTPSACCP</sequence>